<dbReference type="InterPro" id="IPR050218">
    <property type="entry name" value="LptD"/>
</dbReference>
<proteinExistence type="predicted"/>
<sequence length="114" mass="12863">ERFNAFLGQIYYFDHPRTGSNSSIDQNDDRGSLSWAGDSYWKFADNWGIRGGAQYDERLKDFTLGDAVLEYRGGGERMFQLNYRFASSKYIQATLPTINNPGFQQGISQVGATA</sequence>
<dbReference type="EMBL" id="RJLS01000177">
    <property type="protein sequence ID" value="RNM12936.1"/>
    <property type="molecule type" value="Genomic_DNA"/>
</dbReference>
<evidence type="ECO:0000259" key="1">
    <source>
        <dbReference type="Pfam" id="PF04453"/>
    </source>
</evidence>
<dbReference type="InterPro" id="IPR007543">
    <property type="entry name" value="LptD_C"/>
</dbReference>
<evidence type="ECO:0000313" key="2">
    <source>
        <dbReference type="EMBL" id="RNM12936.1"/>
    </source>
</evidence>
<keyword evidence="3" id="KW-1185">Reference proteome</keyword>
<dbReference type="Pfam" id="PF04453">
    <property type="entry name" value="LptD"/>
    <property type="match status" value="1"/>
</dbReference>
<accession>A0ABX9WNP5</accession>
<reference evidence="2 3" key="1">
    <citation type="submission" date="2018-11" db="EMBL/GenBank/DDBJ databases">
        <title>Characterization of surface water Dickeya isolates.</title>
        <authorList>
            <person name="Van Gijsegem F."/>
            <person name="Pedron J."/>
        </authorList>
    </citation>
    <scope>NUCLEOTIDE SEQUENCE [LARGE SCALE GENOMIC DNA]</scope>
    <source>
        <strain evidence="2 3">FVG10-MFV-A16</strain>
    </source>
</reference>
<feature type="non-terminal residue" evidence="2">
    <location>
        <position position="114"/>
    </location>
</feature>
<feature type="domain" description="LptD C-terminal" evidence="1">
    <location>
        <begin position="1"/>
        <end position="112"/>
    </location>
</feature>
<dbReference type="Proteomes" id="UP000271870">
    <property type="component" value="Unassembled WGS sequence"/>
</dbReference>
<name>A0ABX9WNP5_9GAMM</name>
<dbReference type="PANTHER" id="PTHR30189:SF1">
    <property type="entry name" value="LPS-ASSEMBLY PROTEIN LPTD"/>
    <property type="match status" value="1"/>
</dbReference>
<protein>
    <submittedName>
        <fullName evidence="2">LPS-assembly protein LptD</fullName>
    </submittedName>
</protein>
<evidence type="ECO:0000313" key="3">
    <source>
        <dbReference type="Proteomes" id="UP000271870"/>
    </source>
</evidence>
<dbReference type="RefSeq" id="WP_123251790.1">
    <property type="nucleotide sequence ID" value="NZ_RJLS01000177.1"/>
</dbReference>
<comment type="caution">
    <text evidence="2">The sequence shown here is derived from an EMBL/GenBank/DDBJ whole genome shotgun (WGS) entry which is preliminary data.</text>
</comment>
<dbReference type="PANTHER" id="PTHR30189">
    <property type="entry name" value="LPS-ASSEMBLY PROTEIN"/>
    <property type="match status" value="1"/>
</dbReference>
<feature type="non-terminal residue" evidence="2">
    <location>
        <position position="1"/>
    </location>
</feature>
<gene>
    <name evidence="2" type="primary">lptD</name>
    <name evidence="2" type="ORF">EFS38_21010</name>
</gene>
<organism evidence="2 3">
    <name type="scientific">Dickeya undicola</name>
    <dbReference type="NCBI Taxonomy" id="1577887"/>
    <lineage>
        <taxon>Bacteria</taxon>
        <taxon>Pseudomonadati</taxon>
        <taxon>Pseudomonadota</taxon>
        <taxon>Gammaproteobacteria</taxon>
        <taxon>Enterobacterales</taxon>
        <taxon>Pectobacteriaceae</taxon>
        <taxon>Dickeya</taxon>
    </lineage>
</organism>